<dbReference type="Pfam" id="PF13837">
    <property type="entry name" value="Myb_DNA-bind_4"/>
    <property type="match status" value="1"/>
</dbReference>
<dbReference type="Proteomes" id="UP000031443">
    <property type="component" value="Unassembled WGS sequence"/>
</dbReference>
<gene>
    <name evidence="2" type="ORF">UY3_15428</name>
</gene>
<dbReference type="PANTHER" id="PTHR22666:SF3">
    <property type="entry name" value="MYB_SANT-LIKE DNA-BINDING DOMAIN-CONTAINING PROTEIN 1"/>
    <property type="match status" value="1"/>
</dbReference>
<dbReference type="GO" id="GO:0016604">
    <property type="term" value="C:nuclear body"/>
    <property type="evidence" value="ECO:0007669"/>
    <property type="project" value="TreeGrafter"/>
</dbReference>
<reference evidence="3" key="1">
    <citation type="journal article" date="2013" name="Nat. Genet.">
        <title>The draft genomes of soft-shell turtle and green sea turtle yield insights into the development and evolution of the turtle-specific body plan.</title>
        <authorList>
            <person name="Wang Z."/>
            <person name="Pascual-Anaya J."/>
            <person name="Zadissa A."/>
            <person name="Li W."/>
            <person name="Niimura Y."/>
            <person name="Huang Z."/>
            <person name="Li C."/>
            <person name="White S."/>
            <person name="Xiong Z."/>
            <person name="Fang D."/>
            <person name="Wang B."/>
            <person name="Ming Y."/>
            <person name="Chen Y."/>
            <person name="Zheng Y."/>
            <person name="Kuraku S."/>
            <person name="Pignatelli M."/>
            <person name="Herrero J."/>
            <person name="Beal K."/>
            <person name="Nozawa M."/>
            <person name="Li Q."/>
            <person name="Wang J."/>
            <person name="Zhang H."/>
            <person name="Yu L."/>
            <person name="Shigenobu S."/>
            <person name="Wang J."/>
            <person name="Liu J."/>
            <person name="Flicek P."/>
            <person name="Searle S."/>
            <person name="Wang J."/>
            <person name="Kuratani S."/>
            <person name="Yin Y."/>
            <person name="Aken B."/>
            <person name="Zhang G."/>
            <person name="Irie N."/>
        </authorList>
    </citation>
    <scope>NUCLEOTIDE SEQUENCE [LARGE SCALE GENOMIC DNA]</scope>
</reference>
<organism evidence="2 3">
    <name type="scientific">Chelonia mydas</name>
    <name type="common">Green sea-turtle</name>
    <name type="synonym">Chelonia agassizi</name>
    <dbReference type="NCBI Taxonomy" id="8469"/>
    <lineage>
        <taxon>Eukaryota</taxon>
        <taxon>Metazoa</taxon>
        <taxon>Chordata</taxon>
        <taxon>Craniata</taxon>
        <taxon>Vertebrata</taxon>
        <taxon>Euteleostomi</taxon>
        <taxon>Archelosauria</taxon>
        <taxon>Testudinata</taxon>
        <taxon>Testudines</taxon>
        <taxon>Cryptodira</taxon>
        <taxon>Durocryptodira</taxon>
        <taxon>Americhelydia</taxon>
        <taxon>Chelonioidea</taxon>
        <taxon>Cheloniidae</taxon>
        <taxon>Chelonia</taxon>
    </lineage>
</organism>
<name>M7B5Q7_CHEMY</name>
<dbReference type="EMBL" id="KB569669">
    <property type="protein sequence ID" value="EMP27488.1"/>
    <property type="molecule type" value="Genomic_DNA"/>
</dbReference>
<evidence type="ECO:0000313" key="3">
    <source>
        <dbReference type="Proteomes" id="UP000031443"/>
    </source>
</evidence>
<dbReference type="Gene3D" id="1.10.10.60">
    <property type="entry name" value="Homeodomain-like"/>
    <property type="match status" value="1"/>
</dbReference>
<protein>
    <submittedName>
        <fullName evidence="2">Coiled-coil domain-containing protein 43</fullName>
    </submittedName>
</protein>
<dbReference type="GO" id="GO:0045893">
    <property type="term" value="P:positive regulation of DNA-templated transcription"/>
    <property type="evidence" value="ECO:0007669"/>
    <property type="project" value="TreeGrafter"/>
</dbReference>
<dbReference type="FunFam" id="1.10.10.60:FF:000032">
    <property type="entry name" value="Zinc finger and SCAN domain-containing 20"/>
    <property type="match status" value="1"/>
</dbReference>
<dbReference type="InterPro" id="IPR044822">
    <property type="entry name" value="Myb_DNA-bind_4"/>
</dbReference>
<dbReference type="PANTHER" id="PTHR22666">
    <property type="entry name" value="MYB_SANT-LIKE DNA-BINDING DOMAIN-CONTAINING PROTEIN 1"/>
    <property type="match status" value="1"/>
</dbReference>
<proteinExistence type="predicted"/>
<keyword evidence="3" id="KW-1185">Reference proteome</keyword>
<dbReference type="AlphaFoldDB" id="M7B5Q7"/>
<sequence length="247" mass="27821">MIPVSFLTILLPSSDTTEPYTCVPVPIPALSKTGFQFPPSRMNREQQYPKSKDEIQAIASMIEKQAQIVVKPKKVSQDEKLRKAALLAQYANDPQESRAAGGERKQSPISKACPGAFDTEDELLPGFEALPLTKPFLDLGDVLCEASSSAQETMQFQNRRRVPAWTEWEVLDLIAVWGDESVLSELRSKRRNANIFEKISKDMKDRGCNRDPQQCRVKIKELRQAYQKTKEANGCSGSFRPRDMSLL</sequence>
<dbReference type="InterPro" id="IPR026095">
    <property type="entry name" value="Myb/SANT-like_DNA-bd_dom_prot"/>
</dbReference>
<accession>M7B5Q7</accession>
<evidence type="ECO:0000313" key="2">
    <source>
        <dbReference type="EMBL" id="EMP27488.1"/>
    </source>
</evidence>
<evidence type="ECO:0000259" key="1">
    <source>
        <dbReference type="Pfam" id="PF13837"/>
    </source>
</evidence>
<feature type="domain" description="Myb/SANT-like DNA-binding" evidence="1">
    <location>
        <begin position="164"/>
        <end position="233"/>
    </location>
</feature>